<dbReference type="AlphaFoldDB" id="A0A439CXB0"/>
<gene>
    <name evidence="2" type="ORF">EKO27_g8343</name>
</gene>
<accession>A0A439CXB0</accession>
<evidence type="ECO:0000313" key="2">
    <source>
        <dbReference type="EMBL" id="RWA06766.1"/>
    </source>
</evidence>
<name>A0A439CXB0_9PEZI</name>
<dbReference type="EMBL" id="RYZI01000309">
    <property type="protein sequence ID" value="RWA06766.1"/>
    <property type="molecule type" value="Genomic_DNA"/>
</dbReference>
<proteinExistence type="predicted"/>
<protein>
    <submittedName>
        <fullName evidence="2">Uncharacterized protein</fullName>
    </submittedName>
</protein>
<sequence length="240" mass="26530">MSGYTGRRGHPVNVSQLLQDLNRIPEPAPQPDDNLPSLDDELAMFTNTTFIDWDTATPHGSGQETSSTTSPTAERVSSDAINGDMSNFDFNLSVQREMCESTLHARYTHTPNDSLASYLPQTFSLQRPGPPRPFFCRGNRTHFLSKWINGAFCSAEDRGIPQKTTSCTTDAFHGFFANYLLTKLGTRLTPPPIAFPRAVIGSLAMTWGPDPGKRLKVHSLDRIACYGAIPPMVQFPVILR</sequence>
<comment type="caution">
    <text evidence="2">The sequence shown here is derived from an EMBL/GenBank/DDBJ whole genome shotgun (WGS) entry which is preliminary data.</text>
</comment>
<feature type="region of interest" description="Disordered" evidence="1">
    <location>
        <begin position="53"/>
        <end position="80"/>
    </location>
</feature>
<organism evidence="2 3">
    <name type="scientific">Xylaria grammica</name>
    <dbReference type="NCBI Taxonomy" id="363999"/>
    <lineage>
        <taxon>Eukaryota</taxon>
        <taxon>Fungi</taxon>
        <taxon>Dikarya</taxon>
        <taxon>Ascomycota</taxon>
        <taxon>Pezizomycotina</taxon>
        <taxon>Sordariomycetes</taxon>
        <taxon>Xylariomycetidae</taxon>
        <taxon>Xylariales</taxon>
        <taxon>Xylariaceae</taxon>
        <taxon>Xylaria</taxon>
    </lineage>
</organism>
<evidence type="ECO:0000313" key="3">
    <source>
        <dbReference type="Proteomes" id="UP000286045"/>
    </source>
</evidence>
<feature type="compositionally biased region" description="Polar residues" evidence="1">
    <location>
        <begin position="58"/>
        <end position="72"/>
    </location>
</feature>
<evidence type="ECO:0000256" key="1">
    <source>
        <dbReference type="SAM" id="MobiDB-lite"/>
    </source>
</evidence>
<dbReference type="Proteomes" id="UP000286045">
    <property type="component" value="Unassembled WGS sequence"/>
</dbReference>
<reference evidence="2 3" key="1">
    <citation type="submission" date="2018-12" db="EMBL/GenBank/DDBJ databases">
        <title>Draft genome sequence of Xylaria grammica IHI A82.</title>
        <authorList>
            <person name="Buettner E."/>
            <person name="Kellner H."/>
        </authorList>
    </citation>
    <scope>NUCLEOTIDE SEQUENCE [LARGE SCALE GENOMIC DNA]</scope>
    <source>
        <strain evidence="2 3">IHI A82</strain>
    </source>
</reference>
<keyword evidence="3" id="KW-1185">Reference proteome</keyword>